<sequence>MTTEPFEAAWHRWERARVHMIEAVGVWNDFIADHDAFDFSLDGDGTGVYVLRVLQHRQVPSDLALALGEWLYNLRSCLDYVVWATASYVAGQVPPPNEGVLQYPIYDEESAWKKNQYRLKGLHPHHREMLLTMQPFNSDPDANYLGWINRLARIDRHRTLVTGAARIAQLDPVLQVPDKAETNLEWGERTVVDGHADVLRVTVRPYRPGMDVRVNPRVGIDPEIEEWSRSPFWARWPFDDRLKMIQVFVAGEIATYEYDCTGGGRKPDMVTEGFRAESDARRGPVSRLARNRRPVEWEPARPAKRSTRERFEGVDFPSHGAGPKDAAAPRTGQSSDNGWTRSQRRLCHWPCRCAC</sequence>
<comment type="caution">
    <text evidence="2">The sequence shown here is derived from an EMBL/GenBank/DDBJ whole genome shotgun (WGS) entry which is preliminary data.</text>
</comment>
<evidence type="ECO:0000256" key="1">
    <source>
        <dbReference type="SAM" id="MobiDB-lite"/>
    </source>
</evidence>
<dbReference type="AlphaFoldDB" id="A0A512T020"/>
<organism evidence="2 3">
    <name type="scientific">Knoellia locipacati</name>
    <dbReference type="NCBI Taxonomy" id="882824"/>
    <lineage>
        <taxon>Bacteria</taxon>
        <taxon>Bacillati</taxon>
        <taxon>Actinomycetota</taxon>
        <taxon>Actinomycetes</taxon>
        <taxon>Micrococcales</taxon>
        <taxon>Intrasporangiaceae</taxon>
        <taxon>Knoellia</taxon>
    </lineage>
</organism>
<feature type="region of interest" description="Disordered" evidence="1">
    <location>
        <begin position="276"/>
        <end position="340"/>
    </location>
</feature>
<dbReference type="Proteomes" id="UP000321793">
    <property type="component" value="Unassembled WGS sequence"/>
</dbReference>
<feature type="compositionally biased region" description="Basic and acidic residues" evidence="1">
    <location>
        <begin position="293"/>
        <end position="313"/>
    </location>
</feature>
<accession>A0A512T020</accession>
<feature type="compositionally biased region" description="Polar residues" evidence="1">
    <location>
        <begin position="331"/>
        <end position="340"/>
    </location>
</feature>
<dbReference type="OrthoDB" id="4762310at2"/>
<keyword evidence="3" id="KW-1185">Reference proteome</keyword>
<gene>
    <name evidence="2" type="ORF">KLO01_15680</name>
</gene>
<protein>
    <submittedName>
        <fullName evidence="2">Uncharacterized protein</fullName>
    </submittedName>
</protein>
<evidence type="ECO:0000313" key="2">
    <source>
        <dbReference type="EMBL" id="GEQ13521.1"/>
    </source>
</evidence>
<proteinExistence type="predicted"/>
<dbReference type="EMBL" id="BKBA01000006">
    <property type="protein sequence ID" value="GEQ13521.1"/>
    <property type="molecule type" value="Genomic_DNA"/>
</dbReference>
<dbReference type="RefSeq" id="WP_147063876.1">
    <property type="nucleotide sequence ID" value="NZ_BAABDN010000001.1"/>
</dbReference>
<name>A0A512T020_9MICO</name>
<evidence type="ECO:0000313" key="3">
    <source>
        <dbReference type="Proteomes" id="UP000321793"/>
    </source>
</evidence>
<reference evidence="2 3" key="1">
    <citation type="submission" date="2019-07" db="EMBL/GenBank/DDBJ databases">
        <title>Whole genome shotgun sequence of Knoellia locipacati NBRC 109775.</title>
        <authorList>
            <person name="Hosoyama A."/>
            <person name="Uohara A."/>
            <person name="Ohji S."/>
            <person name="Ichikawa N."/>
        </authorList>
    </citation>
    <scope>NUCLEOTIDE SEQUENCE [LARGE SCALE GENOMIC DNA]</scope>
    <source>
        <strain evidence="2 3">NBRC 109775</strain>
    </source>
</reference>